<reference evidence="8 9" key="1">
    <citation type="submission" date="2019-02" db="EMBL/GenBank/DDBJ databases">
        <authorList>
            <person name="Manzano-Marin A."/>
            <person name="Manzano-Marin A."/>
        </authorList>
    </citation>
    <scope>NUCLEOTIDE SEQUENCE [LARGE SCALE GENOMIC DNA]</scope>
    <source>
        <strain evidence="8 9">ErCipiceae</strain>
    </source>
</reference>
<dbReference type="SUPFAM" id="SSF50346">
    <property type="entry name" value="PRC-barrel domain"/>
    <property type="match status" value="1"/>
</dbReference>
<dbReference type="SUPFAM" id="SSF50447">
    <property type="entry name" value="Translation proteins"/>
    <property type="match status" value="1"/>
</dbReference>
<evidence type="ECO:0000256" key="1">
    <source>
        <dbReference type="ARBA" id="ARBA00022490"/>
    </source>
</evidence>
<keyword evidence="4 5" id="KW-0143">Chaperone</keyword>
<comment type="subcellular location">
    <subcellularLocation>
        <location evidence="5">Cytoplasm</location>
    </subcellularLocation>
</comment>
<dbReference type="Gene3D" id="2.30.30.240">
    <property type="entry name" value="PRC-barrel domain"/>
    <property type="match status" value="1"/>
</dbReference>
<sequence>MKKKITTETPSNPLIIAITGSTYGVYGWVKVFPSTENPISIFQYQPWFIKKTNRWNILTLEKWKYHNHDIIIKAQGIDNRDAAVAQLTCCEIIMDSTKLPKLKEGEYYWKDIIGCQVMNLKNNILGEVSSIIETGSNDVLIIKTDQKTEQKSKEQLIPFLYQKVIKNINLPARTIHVDWEIEF</sequence>
<dbReference type="InterPro" id="IPR011961">
    <property type="entry name" value="RimM"/>
</dbReference>
<keyword evidence="3 5" id="KW-0698">rRNA processing</keyword>
<dbReference type="NCBIfam" id="TIGR02273">
    <property type="entry name" value="16S_RimM"/>
    <property type="match status" value="1"/>
</dbReference>
<dbReference type="InterPro" id="IPR036976">
    <property type="entry name" value="RimM_N_sf"/>
</dbReference>
<feature type="domain" description="RimM N-terminal" evidence="6">
    <location>
        <begin position="20"/>
        <end position="95"/>
    </location>
</feature>
<dbReference type="RefSeq" id="WP_157990733.1">
    <property type="nucleotide sequence ID" value="NZ_LR217737.1"/>
</dbReference>
<dbReference type="PANTHER" id="PTHR33692">
    <property type="entry name" value="RIBOSOME MATURATION FACTOR RIMM"/>
    <property type="match status" value="1"/>
</dbReference>
<dbReference type="Pfam" id="PF24986">
    <property type="entry name" value="PRC_RimM"/>
    <property type="match status" value="1"/>
</dbReference>
<evidence type="ECO:0000256" key="4">
    <source>
        <dbReference type="ARBA" id="ARBA00023186"/>
    </source>
</evidence>
<dbReference type="Gene3D" id="2.40.30.60">
    <property type="entry name" value="RimM"/>
    <property type="match status" value="1"/>
</dbReference>
<evidence type="ECO:0000256" key="2">
    <source>
        <dbReference type="ARBA" id="ARBA00022517"/>
    </source>
</evidence>
<gene>
    <name evidence="5 8" type="primary">rimM</name>
    <name evidence="8" type="ORF">ERCIPICE3303_009</name>
</gene>
<comment type="domain">
    <text evidence="5">The PRC barrel domain binds ribosomal protein uS19.</text>
</comment>
<dbReference type="GO" id="GO:0005840">
    <property type="term" value="C:ribosome"/>
    <property type="evidence" value="ECO:0007669"/>
    <property type="project" value="InterPro"/>
</dbReference>
<accession>A0A803GCC7</accession>
<keyword evidence="2 5" id="KW-0690">Ribosome biogenesis</keyword>
<comment type="subunit">
    <text evidence="5">Binds ribosomal protein uS19.</text>
</comment>
<dbReference type="OrthoDB" id="9783509at2"/>
<dbReference type="InterPro" id="IPR002676">
    <property type="entry name" value="RimM_N"/>
</dbReference>
<dbReference type="GO" id="GO:0043022">
    <property type="term" value="F:ribosome binding"/>
    <property type="evidence" value="ECO:0007669"/>
    <property type="project" value="InterPro"/>
</dbReference>
<evidence type="ECO:0000313" key="9">
    <source>
        <dbReference type="Proteomes" id="UP000294289"/>
    </source>
</evidence>
<evidence type="ECO:0000313" key="8">
    <source>
        <dbReference type="EMBL" id="VFP87077.1"/>
    </source>
</evidence>
<evidence type="ECO:0000259" key="7">
    <source>
        <dbReference type="Pfam" id="PF24986"/>
    </source>
</evidence>
<evidence type="ECO:0000256" key="3">
    <source>
        <dbReference type="ARBA" id="ARBA00022552"/>
    </source>
</evidence>
<dbReference type="GO" id="GO:0005737">
    <property type="term" value="C:cytoplasm"/>
    <property type="evidence" value="ECO:0007669"/>
    <property type="project" value="UniProtKB-SubCell"/>
</dbReference>
<dbReference type="GO" id="GO:0006364">
    <property type="term" value="P:rRNA processing"/>
    <property type="evidence" value="ECO:0007669"/>
    <property type="project" value="UniProtKB-UniRule"/>
</dbReference>
<dbReference type="GO" id="GO:0042274">
    <property type="term" value="P:ribosomal small subunit biogenesis"/>
    <property type="evidence" value="ECO:0007669"/>
    <property type="project" value="UniProtKB-UniRule"/>
</dbReference>
<evidence type="ECO:0000256" key="5">
    <source>
        <dbReference type="HAMAP-Rule" id="MF_00014"/>
    </source>
</evidence>
<name>A0A803GCC7_9GAMM</name>
<dbReference type="InterPro" id="IPR011033">
    <property type="entry name" value="PRC_barrel-like_sf"/>
</dbReference>
<dbReference type="Pfam" id="PF01782">
    <property type="entry name" value="RimM"/>
    <property type="match status" value="1"/>
</dbReference>
<dbReference type="EMBL" id="LR217737">
    <property type="protein sequence ID" value="VFP87077.1"/>
    <property type="molecule type" value="Genomic_DNA"/>
</dbReference>
<feature type="domain" description="Ribosome maturation factor RimM PRC barrel" evidence="7">
    <location>
        <begin position="109"/>
        <end position="179"/>
    </location>
</feature>
<comment type="function">
    <text evidence="5">An accessory protein needed during the final step in the assembly of 30S ribosomal subunit, possibly for assembly of the head region. Essential for efficient processing of 16S rRNA. May be needed both before and after RbfA during the maturation of 16S rRNA. It has affinity for free ribosomal 30S subunits but not for 70S ribosomes.</text>
</comment>
<dbReference type="AlphaFoldDB" id="A0A803GCC7"/>
<proteinExistence type="inferred from homology"/>
<evidence type="ECO:0000259" key="6">
    <source>
        <dbReference type="Pfam" id="PF01782"/>
    </source>
</evidence>
<protein>
    <recommendedName>
        <fullName evidence="5">Ribosome maturation factor RimM</fullName>
    </recommendedName>
</protein>
<dbReference type="PANTHER" id="PTHR33692:SF1">
    <property type="entry name" value="RIBOSOME MATURATION FACTOR RIMM"/>
    <property type="match status" value="1"/>
</dbReference>
<dbReference type="HAMAP" id="MF_00014">
    <property type="entry name" value="Ribosome_mat_RimM"/>
    <property type="match status" value="1"/>
</dbReference>
<dbReference type="Proteomes" id="UP000294289">
    <property type="component" value="Chromosome"/>
</dbReference>
<organism evidence="8 9">
    <name type="scientific">Candidatus Erwinia haradaeae</name>
    <dbReference type="NCBI Taxonomy" id="1922217"/>
    <lineage>
        <taxon>Bacteria</taxon>
        <taxon>Pseudomonadati</taxon>
        <taxon>Pseudomonadota</taxon>
        <taxon>Gammaproteobacteria</taxon>
        <taxon>Enterobacterales</taxon>
        <taxon>Erwiniaceae</taxon>
        <taxon>Erwinia</taxon>
    </lineage>
</organism>
<comment type="similarity">
    <text evidence="5">Belongs to the RimM family.</text>
</comment>
<dbReference type="InterPro" id="IPR009000">
    <property type="entry name" value="Transl_B-barrel_sf"/>
</dbReference>
<dbReference type="InterPro" id="IPR056792">
    <property type="entry name" value="PRC_RimM"/>
</dbReference>
<keyword evidence="1 5" id="KW-0963">Cytoplasm</keyword>